<dbReference type="EMBL" id="LGRB01000003">
    <property type="protein sequence ID" value="OCT54885.1"/>
    <property type="molecule type" value="Genomic_DNA"/>
</dbReference>
<accession>A0A1C1D2M0</accession>
<dbReference type="PANTHER" id="PTHR28218:SF1">
    <property type="entry name" value="VPS4-ASSOCIATED PROTEIN 1"/>
    <property type="match status" value="1"/>
</dbReference>
<evidence type="ECO:0008006" key="4">
    <source>
        <dbReference type="Google" id="ProtNLM"/>
    </source>
</evidence>
<sequence>MAQPFQNVYHLRTVAEASSKACYVCHKPSVKVLITPDNKKLHFIPCDRPTNRDAQDFFYICVSHLSDKGFASPIVDAEAEAARKKKELLDKEIEKIKQEYEEKQRKKKAKKKAKEDDKDKKKDDDDDDKAEKERDDKVKRPHPGRQSVLNVENLQIKAIQSGAGATDKPEDTPRVYALHRNFFQMRIDRLRNLEIAKRNQQRIKDPSFFPAAPRGDVQ</sequence>
<feature type="compositionally biased region" description="Basic and acidic residues" evidence="1">
    <location>
        <begin position="113"/>
        <end position="138"/>
    </location>
</feature>
<dbReference type="VEuPathDB" id="FungiDB:G647_04975"/>
<feature type="region of interest" description="Disordered" evidence="1">
    <location>
        <begin position="198"/>
        <end position="218"/>
    </location>
</feature>
<comment type="caution">
    <text evidence="2">The sequence shown here is derived from an EMBL/GenBank/DDBJ whole genome shotgun (WGS) entry which is preliminary data.</text>
</comment>
<organism evidence="2 3">
    <name type="scientific">Cladophialophora carrionii</name>
    <dbReference type="NCBI Taxonomy" id="86049"/>
    <lineage>
        <taxon>Eukaryota</taxon>
        <taxon>Fungi</taxon>
        <taxon>Dikarya</taxon>
        <taxon>Ascomycota</taxon>
        <taxon>Pezizomycotina</taxon>
        <taxon>Eurotiomycetes</taxon>
        <taxon>Chaetothyriomycetidae</taxon>
        <taxon>Chaetothyriales</taxon>
        <taxon>Herpotrichiellaceae</taxon>
        <taxon>Cladophialophora</taxon>
    </lineage>
</organism>
<protein>
    <recommendedName>
        <fullName evidence="4">DUF1742-domain-containing protein</fullName>
    </recommendedName>
</protein>
<reference evidence="3" key="1">
    <citation type="submission" date="2015-07" db="EMBL/GenBank/DDBJ databases">
        <authorList>
            <person name="Teixeira M.M."/>
            <person name="Souza R.C."/>
            <person name="Almeida L.G."/>
            <person name="Vicente V.A."/>
            <person name="de Hoog S."/>
            <person name="Bocca A.L."/>
            <person name="de Almeida S.R."/>
            <person name="Vasconcelos A.T."/>
            <person name="Felipe M.S."/>
        </authorList>
    </citation>
    <scope>NUCLEOTIDE SEQUENCE [LARGE SCALE GENOMIC DNA]</scope>
    <source>
        <strain evidence="3">KSF</strain>
    </source>
</reference>
<dbReference type="Proteomes" id="UP000094526">
    <property type="component" value="Unassembled WGS sequence"/>
</dbReference>
<dbReference type="InterPro" id="IPR013640">
    <property type="entry name" value="Vfa1"/>
</dbReference>
<evidence type="ECO:0000313" key="3">
    <source>
        <dbReference type="Proteomes" id="UP000094526"/>
    </source>
</evidence>
<dbReference type="PANTHER" id="PTHR28218">
    <property type="entry name" value="VPS4-ASSOCIATED PROTEIN 1"/>
    <property type="match status" value="1"/>
</dbReference>
<dbReference type="VEuPathDB" id="FungiDB:CLCR_03107"/>
<dbReference type="GO" id="GO:0007034">
    <property type="term" value="P:vacuolar transport"/>
    <property type="evidence" value="ECO:0007669"/>
    <property type="project" value="TreeGrafter"/>
</dbReference>
<feature type="region of interest" description="Disordered" evidence="1">
    <location>
        <begin position="101"/>
        <end position="153"/>
    </location>
</feature>
<dbReference type="GO" id="GO:0005768">
    <property type="term" value="C:endosome"/>
    <property type="evidence" value="ECO:0007669"/>
    <property type="project" value="TreeGrafter"/>
</dbReference>
<dbReference type="Pfam" id="PF08432">
    <property type="entry name" value="Vfa1"/>
    <property type="match status" value="1"/>
</dbReference>
<proteinExistence type="predicted"/>
<evidence type="ECO:0000256" key="1">
    <source>
        <dbReference type="SAM" id="MobiDB-lite"/>
    </source>
</evidence>
<name>A0A1C1D2M0_9EURO</name>
<dbReference type="AlphaFoldDB" id="A0A1C1D2M0"/>
<evidence type="ECO:0000313" key="2">
    <source>
        <dbReference type="EMBL" id="OCT54885.1"/>
    </source>
</evidence>
<gene>
    <name evidence="2" type="ORF">CLCR_03107</name>
</gene>
<keyword evidence="3" id="KW-1185">Reference proteome</keyword>
<dbReference type="OrthoDB" id="2158714at2759"/>